<dbReference type="InterPro" id="IPR027417">
    <property type="entry name" value="P-loop_NTPase"/>
</dbReference>
<dbReference type="Proteomes" id="UP001501757">
    <property type="component" value="Unassembled WGS sequence"/>
</dbReference>
<protein>
    <submittedName>
        <fullName evidence="2">GTP-binding protein</fullName>
    </submittedName>
</protein>
<evidence type="ECO:0000259" key="1">
    <source>
        <dbReference type="Pfam" id="PF02492"/>
    </source>
</evidence>
<dbReference type="SUPFAM" id="SSF52540">
    <property type="entry name" value="P-loop containing nucleoside triphosphate hydrolases"/>
    <property type="match status" value="1"/>
</dbReference>
<dbReference type="Pfam" id="PF02492">
    <property type="entry name" value="cobW"/>
    <property type="match status" value="1"/>
</dbReference>
<accession>A0ABN0X5K5</accession>
<gene>
    <name evidence="2" type="ORF">GCM10009092_19890</name>
</gene>
<evidence type="ECO:0000313" key="2">
    <source>
        <dbReference type="EMBL" id="GAA0355650.1"/>
    </source>
</evidence>
<organism evidence="2 3">
    <name type="scientific">Bowmanella denitrificans</name>
    <dbReference type="NCBI Taxonomy" id="366582"/>
    <lineage>
        <taxon>Bacteria</taxon>
        <taxon>Pseudomonadati</taxon>
        <taxon>Pseudomonadota</taxon>
        <taxon>Gammaproteobacteria</taxon>
        <taxon>Alteromonadales</taxon>
        <taxon>Alteromonadaceae</taxon>
        <taxon>Bowmanella</taxon>
    </lineage>
</organism>
<dbReference type="PANTHER" id="PTHR13748:SF46">
    <property type="entry name" value="ZINC CHAPERONE YEIR"/>
    <property type="match status" value="1"/>
</dbReference>
<evidence type="ECO:0000313" key="3">
    <source>
        <dbReference type="Proteomes" id="UP001501757"/>
    </source>
</evidence>
<sequence length="338" mass="37081">MHFKAAIPTNIITGFLGVGKTTAISYLLKHKPADETWAVLVNEFGEVGIDGALLGANKQKVVIREVAGGCMCCASGLPMQIALNMLIARSKPDRLLIEPTGLGHPVEVLAALSSEHYRGVLSLRATLTLVDARKVKEQRYREHDIFRQQLQVADRILANKADLYEEYDVPVLESFLCHLGLGTKIDTVQHGQIDPAWLDGESACRTSLVQTGREIQGQDTGPLPTPQSGFVRKENQGDGFSSCGWVFAAGHCFVAHKLTSLLMGLEMDRVKAIMSTERGWILFNKADGILTSSELNEAPDSRMECISSMPQDWTALETALLSTRYEADLIASKEKKEL</sequence>
<dbReference type="InterPro" id="IPR003495">
    <property type="entry name" value="CobW/HypB/UreG_nucleotide-bd"/>
</dbReference>
<comment type="caution">
    <text evidence="2">The sequence shown here is derived from an EMBL/GenBank/DDBJ whole genome shotgun (WGS) entry which is preliminary data.</text>
</comment>
<reference evidence="2 3" key="1">
    <citation type="journal article" date="2019" name="Int. J. Syst. Evol. Microbiol.">
        <title>The Global Catalogue of Microorganisms (GCM) 10K type strain sequencing project: providing services to taxonomists for standard genome sequencing and annotation.</title>
        <authorList>
            <consortium name="The Broad Institute Genomics Platform"/>
            <consortium name="The Broad Institute Genome Sequencing Center for Infectious Disease"/>
            <person name="Wu L."/>
            <person name="Ma J."/>
        </authorList>
    </citation>
    <scope>NUCLEOTIDE SEQUENCE [LARGE SCALE GENOMIC DNA]</scope>
    <source>
        <strain evidence="2 3">JCM 13378</strain>
    </source>
</reference>
<dbReference type="PANTHER" id="PTHR13748">
    <property type="entry name" value="COBW-RELATED"/>
    <property type="match status" value="1"/>
</dbReference>
<dbReference type="InterPro" id="IPR051316">
    <property type="entry name" value="Zinc-reg_GTPase_activator"/>
</dbReference>
<proteinExistence type="predicted"/>
<dbReference type="CDD" id="cd03112">
    <property type="entry name" value="CobW-like"/>
    <property type="match status" value="1"/>
</dbReference>
<keyword evidence="3" id="KW-1185">Reference proteome</keyword>
<name>A0ABN0X5K5_9ALTE</name>
<dbReference type="Gene3D" id="3.40.50.300">
    <property type="entry name" value="P-loop containing nucleotide triphosphate hydrolases"/>
    <property type="match status" value="1"/>
</dbReference>
<dbReference type="RefSeq" id="WP_343844619.1">
    <property type="nucleotide sequence ID" value="NZ_BAAAEI010000010.1"/>
</dbReference>
<dbReference type="EMBL" id="BAAAEI010000010">
    <property type="protein sequence ID" value="GAA0355650.1"/>
    <property type="molecule type" value="Genomic_DNA"/>
</dbReference>
<feature type="domain" description="CobW/HypB/UreG nucleotide-binding" evidence="1">
    <location>
        <begin position="8"/>
        <end position="172"/>
    </location>
</feature>